<dbReference type="Pfam" id="PF14145">
    <property type="entry name" value="YrhK"/>
    <property type="match status" value="1"/>
</dbReference>
<dbReference type="EMBL" id="JAVRHY010000014">
    <property type="protein sequence ID" value="MDT0619403.1"/>
    <property type="molecule type" value="Genomic_DNA"/>
</dbReference>
<feature type="transmembrane region" description="Helical" evidence="1">
    <location>
        <begin position="30"/>
        <end position="49"/>
    </location>
</feature>
<organism evidence="3 4">
    <name type="scientific">Spectribacter acetivorans</name>
    <dbReference type="NCBI Taxonomy" id="3075603"/>
    <lineage>
        <taxon>Bacteria</taxon>
        <taxon>Pseudomonadati</taxon>
        <taxon>Pseudomonadota</taxon>
        <taxon>Gammaproteobacteria</taxon>
        <taxon>Salinisphaerales</taxon>
        <taxon>Salinisphaeraceae</taxon>
        <taxon>Spectribacter</taxon>
    </lineage>
</organism>
<reference evidence="3 4" key="1">
    <citation type="submission" date="2023-09" db="EMBL/GenBank/DDBJ databases">
        <authorList>
            <person name="Rey-Velasco X."/>
        </authorList>
    </citation>
    <scope>NUCLEOTIDE SEQUENCE [LARGE SCALE GENOMIC DNA]</scope>
    <source>
        <strain evidence="3 4">P385</strain>
    </source>
</reference>
<keyword evidence="1" id="KW-1133">Transmembrane helix</keyword>
<comment type="caution">
    <text evidence="3">The sequence shown here is derived from an EMBL/GenBank/DDBJ whole genome shotgun (WGS) entry which is preliminary data.</text>
</comment>
<keyword evidence="4" id="KW-1185">Reference proteome</keyword>
<feature type="domain" description="YrhK" evidence="2">
    <location>
        <begin position="23"/>
        <end position="78"/>
    </location>
</feature>
<evidence type="ECO:0000256" key="1">
    <source>
        <dbReference type="SAM" id="Phobius"/>
    </source>
</evidence>
<dbReference type="Proteomes" id="UP001259982">
    <property type="component" value="Unassembled WGS sequence"/>
</dbReference>
<protein>
    <submittedName>
        <fullName evidence="3">YrhK family protein</fullName>
    </submittedName>
</protein>
<dbReference type="RefSeq" id="WP_311659821.1">
    <property type="nucleotide sequence ID" value="NZ_JAVRHY010000014.1"/>
</dbReference>
<proteinExistence type="predicted"/>
<keyword evidence="1" id="KW-0472">Membrane</keyword>
<dbReference type="InterPro" id="IPR025424">
    <property type="entry name" value="YrhK_domain"/>
</dbReference>
<evidence type="ECO:0000313" key="3">
    <source>
        <dbReference type="EMBL" id="MDT0619403.1"/>
    </source>
</evidence>
<keyword evidence="1" id="KW-0812">Transmembrane</keyword>
<feature type="transmembrane region" description="Helical" evidence="1">
    <location>
        <begin position="55"/>
        <end position="76"/>
    </location>
</feature>
<gene>
    <name evidence="3" type="ORF">RM531_13065</name>
</gene>
<sequence length="91" mass="10758">MSNTAPHSRFDTLASDVEYRVHQRFEWSHIVVLGLGNLLFLVGSWLFFYPPREDLAIWLFVIGSGFHLFGSILRVLNKQYVHRFKKQAIHW</sequence>
<accession>A0ABU3BAC8</accession>
<evidence type="ECO:0000259" key="2">
    <source>
        <dbReference type="Pfam" id="PF14145"/>
    </source>
</evidence>
<evidence type="ECO:0000313" key="4">
    <source>
        <dbReference type="Proteomes" id="UP001259982"/>
    </source>
</evidence>
<name>A0ABU3BAC8_9GAMM</name>